<keyword evidence="2" id="KW-1185">Reference proteome</keyword>
<evidence type="ECO:0000313" key="1">
    <source>
        <dbReference type="EMBL" id="MCQ8129937.1"/>
    </source>
</evidence>
<protein>
    <submittedName>
        <fullName evidence="1">Uncharacterized protein</fullName>
    </submittedName>
</protein>
<name>A0ABT1U7V4_9GAMM</name>
<accession>A0ABT1U7V4</accession>
<dbReference type="EMBL" id="JANIBK010000110">
    <property type="protein sequence ID" value="MCQ8129937.1"/>
    <property type="molecule type" value="Genomic_DNA"/>
</dbReference>
<proteinExistence type="predicted"/>
<organism evidence="1 2">
    <name type="scientific">Methylomonas rivi</name>
    <dbReference type="NCBI Taxonomy" id="2952226"/>
    <lineage>
        <taxon>Bacteria</taxon>
        <taxon>Pseudomonadati</taxon>
        <taxon>Pseudomonadota</taxon>
        <taxon>Gammaproteobacteria</taxon>
        <taxon>Methylococcales</taxon>
        <taxon>Methylococcaceae</taxon>
        <taxon>Methylomonas</taxon>
    </lineage>
</organism>
<comment type="caution">
    <text evidence="1">The sequence shown here is derived from an EMBL/GenBank/DDBJ whole genome shotgun (WGS) entry which is preliminary data.</text>
</comment>
<dbReference type="Proteomes" id="UP001524586">
    <property type="component" value="Unassembled WGS sequence"/>
</dbReference>
<evidence type="ECO:0000313" key="2">
    <source>
        <dbReference type="Proteomes" id="UP001524586"/>
    </source>
</evidence>
<gene>
    <name evidence="1" type="ORF">NP596_15865</name>
</gene>
<reference evidence="1 2" key="1">
    <citation type="submission" date="2022-07" db="EMBL/GenBank/DDBJ databases">
        <title>Methylomonas rivi sp. nov., Methylomonas rosea sp. nov., Methylomonas aureus sp. nov. and Methylomonas subterranea sp. nov., four novel methanotrophs isolated from a freshwater creek and the deep terrestrial subsurface.</title>
        <authorList>
            <person name="Abin C."/>
            <person name="Sankaranarayanan K."/>
            <person name="Garner C."/>
            <person name="Sindelar R."/>
            <person name="Kotary K."/>
            <person name="Garner R."/>
            <person name="Barclay S."/>
            <person name="Lawson P."/>
            <person name="Krumholz L."/>
        </authorList>
    </citation>
    <scope>NUCLEOTIDE SEQUENCE [LARGE SCALE GENOMIC DNA]</scope>
    <source>
        <strain evidence="1 2">WSC-6</strain>
    </source>
</reference>
<sequence length="82" mass="8588">MAISVTDALTQLSSSNLTKADLTQLAENLSISAEGKVTVLYGQSVNVGGTSITNPGVTLSTSKLSEVLARVGRNNQRALRRI</sequence>
<dbReference type="RefSeq" id="WP_256616365.1">
    <property type="nucleotide sequence ID" value="NZ_JANIBK010000110.1"/>
</dbReference>